<organism evidence="1">
    <name type="scientific">Manihot esculenta</name>
    <name type="common">Cassava</name>
    <name type="synonym">Jatropha manihot</name>
    <dbReference type="NCBI Taxonomy" id="3983"/>
    <lineage>
        <taxon>Eukaryota</taxon>
        <taxon>Viridiplantae</taxon>
        <taxon>Streptophyta</taxon>
        <taxon>Embryophyta</taxon>
        <taxon>Tracheophyta</taxon>
        <taxon>Spermatophyta</taxon>
        <taxon>Magnoliopsida</taxon>
        <taxon>eudicotyledons</taxon>
        <taxon>Gunneridae</taxon>
        <taxon>Pentapetalae</taxon>
        <taxon>rosids</taxon>
        <taxon>fabids</taxon>
        <taxon>Malpighiales</taxon>
        <taxon>Euphorbiaceae</taxon>
        <taxon>Crotonoideae</taxon>
        <taxon>Manihoteae</taxon>
        <taxon>Manihot</taxon>
    </lineage>
</organism>
<gene>
    <name evidence="1" type="ORF">MANES_02G193100</name>
</gene>
<dbReference type="EMBL" id="CM004388">
    <property type="protein sequence ID" value="OAY58617.1"/>
    <property type="molecule type" value="Genomic_DNA"/>
</dbReference>
<sequence>MFTVSSNAVQICNKSSSIHLFLPPIVCICSTFCSSASTYACTLWRHQNHLNYVSLNLVSKLATSPSYQCVLFSHFILDDLSCSSNPYWPSYSACFFVDMVFSTQKLTILLISYLIQPCRTSCKTKFLNSVS</sequence>
<proteinExistence type="predicted"/>
<name>A0A2C9WFD3_MANES</name>
<dbReference type="AlphaFoldDB" id="A0A2C9WFD3"/>
<reference evidence="1" key="1">
    <citation type="submission" date="2016-02" db="EMBL/GenBank/DDBJ databases">
        <title>WGS assembly of Manihot esculenta.</title>
        <authorList>
            <person name="Bredeson J.V."/>
            <person name="Prochnik S.E."/>
            <person name="Lyons J.B."/>
            <person name="Schmutz J."/>
            <person name="Grimwood J."/>
            <person name="Vrebalov J."/>
            <person name="Bart R.S."/>
            <person name="Amuge T."/>
            <person name="Ferguson M.E."/>
            <person name="Green R."/>
            <person name="Putnam N."/>
            <person name="Stites J."/>
            <person name="Rounsley S."/>
            <person name="Rokhsar D.S."/>
        </authorList>
    </citation>
    <scope>NUCLEOTIDE SEQUENCE [LARGE SCALE GENOMIC DNA]</scope>
    <source>
        <tissue evidence="1">Leaf</tissue>
    </source>
</reference>
<accession>A0A2C9WFD3</accession>
<evidence type="ECO:0000313" key="1">
    <source>
        <dbReference type="EMBL" id="OAY58617.1"/>
    </source>
</evidence>
<protein>
    <submittedName>
        <fullName evidence="1">Uncharacterized protein</fullName>
    </submittedName>
</protein>